<gene>
    <name evidence="8" type="ORF">SRAS04492_LOCUS8569</name>
</gene>
<organism evidence="8">
    <name type="scientific">Strombidium rassoulzadegani</name>
    <dbReference type="NCBI Taxonomy" id="1082188"/>
    <lineage>
        <taxon>Eukaryota</taxon>
        <taxon>Sar</taxon>
        <taxon>Alveolata</taxon>
        <taxon>Ciliophora</taxon>
        <taxon>Intramacronucleata</taxon>
        <taxon>Spirotrichea</taxon>
        <taxon>Oligotrichia</taxon>
        <taxon>Strombidiidae</taxon>
        <taxon>Strombidium</taxon>
    </lineage>
</organism>
<dbReference type="GO" id="GO:0005524">
    <property type="term" value="F:ATP binding"/>
    <property type="evidence" value="ECO:0007669"/>
    <property type="project" value="UniProtKB-UniRule"/>
</dbReference>
<evidence type="ECO:0000256" key="4">
    <source>
        <dbReference type="ARBA" id="ARBA00022840"/>
    </source>
</evidence>
<dbReference type="AlphaFoldDB" id="A0A7S3CT79"/>
<dbReference type="InterPro" id="IPR022414">
    <property type="entry name" value="ATP-guanido_PTrfase_cat"/>
</dbReference>
<dbReference type="FunFam" id="3.30.590.10:FF:000006">
    <property type="entry name" value="Arginine kinase 1"/>
    <property type="match status" value="1"/>
</dbReference>
<reference evidence="8" key="1">
    <citation type="submission" date="2021-01" db="EMBL/GenBank/DDBJ databases">
        <authorList>
            <person name="Corre E."/>
            <person name="Pelletier E."/>
            <person name="Niang G."/>
            <person name="Scheremetjew M."/>
            <person name="Finn R."/>
            <person name="Kale V."/>
            <person name="Holt S."/>
            <person name="Cochrane G."/>
            <person name="Meng A."/>
            <person name="Brown T."/>
            <person name="Cohen L."/>
        </authorList>
    </citation>
    <scope>NUCLEOTIDE SEQUENCE</scope>
    <source>
        <strain evidence="8">Ras09</strain>
    </source>
</reference>
<evidence type="ECO:0000259" key="7">
    <source>
        <dbReference type="PROSITE" id="PS51510"/>
    </source>
</evidence>
<dbReference type="InterPro" id="IPR022415">
    <property type="entry name" value="ATP-guanido_PTrfase_AS"/>
</dbReference>
<evidence type="ECO:0000256" key="1">
    <source>
        <dbReference type="ARBA" id="ARBA00022679"/>
    </source>
</evidence>
<keyword evidence="4 5" id="KW-0067">ATP-binding</keyword>
<dbReference type="SUPFAM" id="SSF55931">
    <property type="entry name" value="Glutamine synthetase/guanido kinase"/>
    <property type="match status" value="1"/>
</dbReference>
<feature type="binding site" evidence="5">
    <location>
        <position position="128"/>
    </location>
    <ligand>
        <name>ATP</name>
        <dbReference type="ChEBI" id="CHEBI:30616"/>
    </ligand>
</feature>
<dbReference type="GO" id="GO:0004111">
    <property type="term" value="F:creatine kinase activity"/>
    <property type="evidence" value="ECO:0007669"/>
    <property type="project" value="InterPro"/>
</dbReference>
<comment type="similarity">
    <text evidence="5 6">Belongs to the ATP:guanido phosphotransferase family.</text>
</comment>
<dbReference type="Gene3D" id="3.30.590.10">
    <property type="entry name" value="Glutamine synthetase/guanido kinase, catalytic domain"/>
    <property type="match status" value="1"/>
</dbReference>
<feature type="domain" description="Phosphagen kinase C-terminal" evidence="7">
    <location>
        <begin position="18"/>
        <end position="255"/>
    </location>
</feature>
<proteinExistence type="inferred from homology"/>
<dbReference type="PROSITE" id="PS00112">
    <property type="entry name" value="PHOSPHAGEN_KINASE"/>
    <property type="match status" value="1"/>
</dbReference>
<keyword evidence="1 5" id="KW-0808">Transferase</keyword>
<dbReference type="InterPro" id="IPR000749">
    <property type="entry name" value="ATP-guanido_PTrfase"/>
</dbReference>
<name>A0A7S3CT79_9SPIT</name>
<feature type="binding site" evidence="5">
    <location>
        <begin position="179"/>
        <end position="183"/>
    </location>
    <ligand>
        <name>ATP</name>
        <dbReference type="ChEBI" id="CHEBI:30616"/>
    </ligand>
</feature>
<evidence type="ECO:0000256" key="5">
    <source>
        <dbReference type="PROSITE-ProRule" id="PRU00843"/>
    </source>
</evidence>
<dbReference type="PANTHER" id="PTHR11547:SF38">
    <property type="entry name" value="ARGININE KINASE 1-RELATED"/>
    <property type="match status" value="1"/>
</dbReference>
<dbReference type="CDD" id="cd07931">
    <property type="entry name" value="eukaryotic_phosphagen_kinases"/>
    <property type="match status" value="1"/>
</dbReference>
<accession>A0A7S3CT79</accession>
<protein>
    <recommendedName>
        <fullName evidence="7">Phosphagen kinase C-terminal domain-containing protein</fullName>
    </recommendedName>
</protein>
<feature type="binding site" evidence="5">
    <location>
        <begin position="208"/>
        <end position="213"/>
    </location>
    <ligand>
        <name>ATP</name>
        <dbReference type="ChEBI" id="CHEBI:30616"/>
    </ligand>
</feature>
<dbReference type="PANTHER" id="PTHR11547">
    <property type="entry name" value="ARGININE OR CREATINE KINASE"/>
    <property type="match status" value="1"/>
</dbReference>
<feature type="binding site" evidence="5">
    <location>
        <position position="84"/>
    </location>
    <ligand>
        <name>ATP</name>
        <dbReference type="ChEBI" id="CHEBI:30616"/>
    </ligand>
</feature>
<dbReference type="PROSITE" id="PS51510">
    <property type="entry name" value="PHOSPHAGEN_KINASE_C"/>
    <property type="match status" value="1"/>
</dbReference>
<evidence type="ECO:0000256" key="6">
    <source>
        <dbReference type="RuleBase" id="RU000505"/>
    </source>
</evidence>
<dbReference type="EMBL" id="HBIA01017294">
    <property type="protein sequence ID" value="CAE0236761.1"/>
    <property type="molecule type" value="Transcribed_RNA"/>
</dbReference>
<dbReference type="GO" id="GO:0005615">
    <property type="term" value="C:extracellular space"/>
    <property type="evidence" value="ECO:0007669"/>
    <property type="project" value="TreeGrafter"/>
</dbReference>
<keyword evidence="3 5" id="KW-0418">Kinase</keyword>
<dbReference type="InterPro" id="IPR014746">
    <property type="entry name" value="Gln_synth/guanido_kin_cat_dom"/>
</dbReference>
<dbReference type="GO" id="GO:0046314">
    <property type="term" value="P:phosphocreatine biosynthetic process"/>
    <property type="evidence" value="ECO:0007669"/>
    <property type="project" value="InterPro"/>
</dbReference>
<feature type="binding site" evidence="5">
    <location>
        <begin position="21"/>
        <end position="25"/>
    </location>
    <ligand>
        <name>ATP</name>
        <dbReference type="ChEBI" id="CHEBI:30616"/>
    </ligand>
</feature>
<keyword evidence="2 5" id="KW-0547">Nucleotide-binding</keyword>
<dbReference type="Pfam" id="PF00217">
    <property type="entry name" value="ATP-gua_Ptrans"/>
    <property type="match status" value="1"/>
</dbReference>
<evidence type="ECO:0000313" key="8">
    <source>
        <dbReference type="EMBL" id="CAE0236761.1"/>
    </source>
</evidence>
<sequence>MDFKQLKCPPLTGDDAKMIISTRIRVGRNLAEFPLGPGITKAQRDQVEATVSKALQSFTGELEGSYYALDKMKEADQKQLIADHFLFKEGDRFLEACGLNRDWPSGRGIFHNKDKTFLVWINEEDQLRIISMQPGADILAVFTRLSTAATLIEKVAKFAHDEHLGYITSCPTNLGTALRASVHIKLPLLGKQKEEFNMIADQFYVQIRGIHGEHTESDDGVYDISNKRRLGRSEVDLVQDMYNGVKAMIEAEKKLAATKK</sequence>
<evidence type="ECO:0000256" key="3">
    <source>
        <dbReference type="ARBA" id="ARBA00022777"/>
    </source>
</evidence>
<evidence type="ECO:0000256" key="2">
    <source>
        <dbReference type="ARBA" id="ARBA00022741"/>
    </source>
</evidence>